<gene>
    <name evidence="1" type="ORF">I4F81_005907</name>
</gene>
<evidence type="ECO:0000313" key="1">
    <source>
        <dbReference type="EMBL" id="KAK1863349.1"/>
    </source>
</evidence>
<proteinExistence type="predicted"/>
<evidence type="ECO:0000313" key="2">
    <source>
        <dbReference type="Proteomes" id="UP000798662"/>
    </source>
</evidence>
<name>A0ACC3C069_PYRYE</name>
<keyword evidence="2" id="KW-1185">Reference proteome</keyword>
<dbReference type="Proteomes" id="UP000798662">
    <property type="component" value="Chromosome 2"/>
</dbReference>
<organism evidence="1 2">
    <name type="scientific">Pyropia yezoensis</name>
    <name type="common">Susabi-nori</name>
    <name type="synonym">Porphyra yezoensis</name>
    <dbReference type="NCBI Taxonomy" id="2788"/>
    <lineage>
        <taxon>Eukaryota</taxon>
        <taxon>Rhodophyta</taxon>
        <taxon>Bangiophyceae</taxon>
        <taxon>Bangiales</taxon>
        <taxon>Bangiaceae</taxon>
        <taxon>Pyropia</taxon>
    </lineage>
</organism>
<comment type="caution">
    <text evidence="1">The sequence shown here is derived from an EMBL/GenBank/DDBJ whole genome shotgun (WGS) entry which is preliminary data.</text>
</comment>
<protein>
    <submittedName>
        <fullName evidence="1">Uncharacterized protein</fullName>
    </submittedName>
</protein>
<reference evidence="1" key="1">
    <citation type="submission" date="2019-11" db="EMBL/GenBank/DDBJ databases">
        <title>Nori genome reveals adaptations in red seaweeds to the harsh intertidal environment.</title>
        <authorList>
            <person name="Wang D."/>
            <person name="Mao Y."/>
        </authorList>
    </citation>
    <scope>NUCLEOTIDE SEQUENCE</scope>
    <source>
        <tissue evidence="1">Gametophyte</tissue>
    </source>
</reference>
<dbReference type="EMBL" id="CM020619">
    <property type="protein sequence ID" value="KAK1863349.1"/>
    <property type="molecule type" value="Genomic_DNA"/>
</dbReference>
<accession>A0ACC3C069</accession>
<sequence length="465" mass="46500">MGDPHPAAAAAAATVPAAAAAAAPAAAAAAAAAPSAASRGRVPRAGVGDGGGGGGGGFGGGGSGGGNGGGGGGGGGGPVSLPGTPRIRPPRGATAAAARVAAAARKSVAGRAVGRLRGWVGGRSRWALTATAFVAGAAAGVVLGPGGGVTGCGGAGGLPAVWAGGWSLVGGRPGGGAAFGAADEADVSGDVAALLAAARASSGGRYEATPPSPGEFYGQVHHADVVQPNGSTASVVVDQPDRRAYELFFSDPAPRRYGTFVEIGALDGRRYANSLFYEESLGWRGLLMDASVRNYELALTNRPDAVVLYGAVCAKRGVVRFLGEGPWARAAEFVNPKVQAMMTAKGGEASIPVSVPCEPLGDTLRRHGLRRVSLFSLDVEGSEWYVLDSLDLSVVSFDVLIMEQGASCTAGDEGNRCAALLRRSGYCLVEENVKSHNEYWLMGFIAVYRSPGWDDGQLPQEANSG</sequence>